<gene>
    <name evidence="1" type="ORF">WMSIL1_LOCUS11351</name>
</gene>
<sequence length="78" mass="8944">METKGHLISRSQTIQTRRVCSLAPEQLVIADVVQRRDRKDQDIIPHVPPGLDGISLVSRSISRRRRTGDQIYERACYT</sequence>
<protein>
    <submittedName>
        <fullName evidence="1">Uncharacterized protein</fullName>
    </submittedName>
</protein>
<proteinExistence type="predicted"/>
<reference evidence="1 2" key="1">
    <citation type="submission" date="2019-07" db="EMBL/GenBank/DDBJ databases">
        <authorList>
            <person name="Jastrzebski P J."/>
            <person name="Paukszto L."/>
            <person name="Jastrzebski P J."/>
        </authorList>
    </citation>
    <scope>NUCLEOTIDE SEQUENCE [LARGE SCALE GENOMIC DNA]</scope>
    <source>
        <strain evidence="1 2">WMS-il1</strain>
    </source>
</reference>
<dbReference type="AlphaFoldDB" id="A0A564Z203"/>
<evidence type="ECO:0000313" key="2">
    <source>
        <dbReference type="Proteomes" id="UP000321570"/>
    </source>
</evidence>
<organism evidence="1 2">
    <name type="scientific">Hymenolepis diminuta</name>
    <name type="common">Rat tapeworm</name>
    <dbReference type="NCBI Taxonomy" id="6216"/>
    <lineage>
        <taxon>Eukaryota</taxon>
        <taxon>Metazoa</taxon>
        <taxon>Spiralia</taxon>
        <taxon>Lophotrochozoa</taxon>
        <taxon>Platyhelminthes</taxon>
        <taxon>Cestoda</taxon>
        <taxon>Eucestoda</taxon>
        <taxon>Cyclophyllidea</taxon>
        <taxon>Hymenolepididae</taxon>
        <taxon>Hymenolepis</taxon>
    </lineage>
</organism>
<name>A0A564Z203_HYMDI</name>
<evidence type="ECO:0000313" key="1">
    <source>
        <dbReference type="EMBL" id="VUZ52993.1"/>
    </source>
</evidence>
<accession>A0A564Z203</accession>
<dbReference type="EMBL" id="CABIJS010000543">
    <property type="protein sequence ID" value="VUZ52993.1"/>
    <property type="molecule type" value="Genomic_DNA"/>
</dbReference>
<keyword evidence="2" id="KW-1185">Reference proteome</keyword>
<dbReference type="Proteomes" id="UP000321570">
    <property type="component" value="Unassembled WGS sequence"/>
</dbReference>